<dbReference type="PANTHER" id="PTHR42718:SF46">
    <property type="entry name" value="BLR6921 PROTEIN"/>
    <property type="match status" value="1"/>
</dbReference>
<feature type="transmembrane region" description="Helical" evidence="7">
    <location>
        <begin position="62"/>
        <end position="79"/>
    </location>
</feature>
<evidence type="ECO:0000313" key="10">
    <source>
        <dbReference type="Proteomes" id="UP000462055"/>
    </source>
</evidence>
<feature type="transmembrane region" description="Helical" evidence="7">
    <location>
        <begin position="457"/>
        <end position="475"/>
    </location>
</feature>
<organism evidence="9 10">
    <name type="scientific">Actinomadura physcomitrii</name>
    <dbReference type="NCBI Taxonomy" id="2650748"/>
    <lineage>
        <taxon>Bacteria</taxon>
        <taxon>Bacillati</taxon>
        <taxon>Actinomycetota</taxon>
        <taxon>Actinomycetes</taxon>
        <taxon>Streptosporangiales</taxon>
        <taxon>Thermomonosporaceae</taxon>
        <taxon>Actinomadura</taxon>
    </lineage>
</organism>
<evidence type="ECO:0000256" key="5">
    <source>
        <dbReference type="ARBA" id="ARBA00022989"/>
    </source>
</evidence>
<evidence type="ECO:0000256" key="2">
    <source>
        <dbReference type="ARBA" id="ARBA00022448"/>
    </source>
</evidence>
<dbReference type="CDD" id="cd17321">
    <property type="entry name" value="MFS_MMR_MDR_like"/>
    <property type="match status" value="1"/>
</dbReference>
<dbReference type="Proteomes" id="UP000462055">
    <property type="component" value="Unassembled WGS sequence"/>
</dbReference>
<feature type="transmembrane region" description="Helical" evidence="7">
    <location>
        <begin position="178"/>
        <end position="199"/>
    </location>
</feature>
<dbReference type="InterPro" id="IPR005829">
    <property type="entry name" value="Sugar_transporter_CS"/>
</dbReference>
<dbReference type="GO" id="GO:0022857">
    <property type="term" value="F:transmembrane transporter activity"/>
    <property type="evidence" value="ECO:0007669"/>
    <property type="project" value="InterPro"/>
</dbReference>
<evidence type="ECO:0000313" key="9">
    <source>
        <dbReference type="EMBL" id="MWA00703.1"/>
    </source>
</evidence>
<dbReference type="GO" id="GO:0005886">
    <property type="term" value="C:plasma membrane"/>
    <property type="evidence" value="ECO:0007669"/>
    <property type="project" value="UniProtKB-SubCell"/>
</dbReference>
<gene>
    <name evidence="9" type="ORF">F8568_010000</name>
</gene>
<name>A0A6I4M4K3_9ACTN</name>
<feature type="transmembrane region" description="Helical" evidence="7">
    <location>
        <begin position="416"/>
        <end position="437"/>
    </location>
</feature>
<sequence>MTTETVSGEREGAQRSAPDPRRWWALAAVAAAQLMIGIDMTIMNIALPSLQRSLHLSDPGRQWVITVYALGYGGLLLLGGRLSDLIGRRRALLIGLAGFALASALGGAAPGPGTLLTARAAQGVFGALLTPSVLATLAACFPAPAERGRAFGIYGTVMGSSSGLGVVLGGVLTDYLDWRWCMFVNVPIAAAAAAGVLYAVRPVPRTPGVKIDVVGALLATAGLMGLVLGFARAEPDGWGSATTVGPLAAGVALLVAFAWAQTRVSGPLLPPRVVLDRRRGGSYLAVLGLAVGMFAALFFLTFYLQNVLGYSPVRAGVAFLPLTAGLMLGVRGVSLLLVRAPVRALLVPGLLVIAAGLALLGTAGVDSGYWTHVLPVFLLVGLGTGCVLVTANSTATLGAGPDTAVAGAGVMTSQQIGASLGTALLSTVAGTAAAHYLRAHPGGAARAAVHGFDVASLGAAGALCLVAAAVFLITGRASAARPS</sequence>
<feature type="transmembrane region" description="Helical" evidence="7">
    <location>
        <begin position="237"/>
        <end position="260"/>
    </location>
</feature>
<feature type="transmembrane region" description="Helical" evidence="7">
    <location>
        <begin position="91"/>
        <end position="109"/>
    </location>
</feature>
<dbReference type="InterPro" id="IPR020846">
    <property type="entry name" value="MFS_dom"/>
</dbReference>
<feature type="transmembrane region" description="Helical" evidence="7">
    <location>
        <begin position="23"/>
        <end position="42"/>
    </location>
</feature>
<dbReference type="Pfam" id="PF07690">
    <property type="entry name" value="MFS_1"/>
    <property type="match status" value="1"/>
</dbReference>
<keyword evidence="5 7" id="KW-1133">Transmembrane helix</keyword>
<feature type="transmembrane region" description="Helical" evidence="7">
    <location>
        <begin position="345"/>
        <end position="363"/>
    </location>
</feature>
<reference evidence="9" key="1">
    <citation type="submission" date="2019-12" db="EMBL/GenBank/DDBJ databases">
        <title>Actinomadura physcomitrii sp. nov., a novel actinomycete isolated from moss [Physcomitrium sphaericum (Ludw) Fuernr].</title>
        <authorList>
            <person name="Zhuang X."/>
        </authorList>
    </citation>
    <scope>NUCLEOTIDE SEQUENCE [LARGE SCALE GENOMIC DNA]</scope>
    <source>
        <strain evidence="9">LD22</strain>
    </source>
</reference>
<comment type="caution">
    <text evidence="9">The sequence shown here is derived from an EMBL/GenBank/DDBJ whole genome shotgun (WGS) entry which is preliminary data.</text>
</comment>
<feature type="transmembrane region" description="Helical" evidence="7">
    <location>
        <begin position="316"/>
        <end position="338"/>
    </location>
</feature>
<feature type="transmembrane region" description="Helical" evidence="7">
    <location>
        <begin position="121"/>
        <end position="141"/>
    </location>
</feature>
<evidence type="ECO:0000259" key="8">
    <source>
        <dbReference type="PROSITE" id="PS50850"/>
    </source>
</evidence>
<dbReference type="PANTHER" id="PTHR42718">
    <property type="entry name" value="MAJOR FACILITATOR SUPERFAMILY MULTIDRUG TRANSPORTER MFSC"/>
    <property type="match status" value="1"/>
</dbReference>
<evidence type="ECO:0000256" key="1">
    <source>
        <dbReference type="ARBA" id="ARBA00004651"/>
    </source>
</evidence>
<dbReference type="InterPro" id="IPR011701">
    <property type="entry name" value="MFS"/>
</dbReference>
<keyword evidence="3" id="KW-1003">Cell membrane</keyword>
<proteinExistence type="predicted"/>
<feature type="domain" description="Major facilitator superfamily (MFS) profile" evidence="8">
    <location>
        <begin position="25"/>
        <end position="479"/>
    </location>
</feature>
<dbReference type="RefSeq" id="WP_151593226.1">
    <property type="nucleotide sequence ID" value="NZ_WBMS02000006.1"/>
</dbReference>
<dbReference type="Gene3D" id="1.20.1720.10">
    <property type="entry name" value="Multidrug resistance protein D"/>
    <property type="match status" value="2"/>
</dbReference>
<evidence type="ECO:0000256" key="7">
    <source>
        <dbReference type="SAM" id="Phobius"/>
    </source>
</evidence>
<dbReference type="PROSITE" id="PS00216">
    <property type="entry name" value="SUGAR_TRANSPORT_1"/>
    <property type="match status" value="1"/>
</dbReference>
<evidence type="ECO:0000256" key="4">
    <source>
        <dbReference type="ARBA" id="ARBA00022692"/>
    </source>
</evidence>
<protein>
    <submittedName>
        <fullName evidence="9">MFS transporter</fullName>
    </submittedName>
</protein>
<feature type="transmembrane region" description="Helical" evidence="7">
    <location>
        <begin position="281"/>
        <end position="304"/>
    </location>
</feature>
<dbReference type="EMBL" id="WBMS02000006">
    <property type="protein sequence ID" value="MWA00703.1"/>
    <property type="molecule type" value="Genomic_DNA"/>
</dbReference>
<dbReference type="PROSITE" id="PS50850">
    <property type="entry name" value="MFS"/>
    <property type="match status" value="1"/>
</dbReference>
<keyword evidence="2" id="KW-0813">Transport</keyword>
<comment type="subcellular location">
    <subcellularLocation>
        <location evidence="1">Cell membrane</location>
        <topology evidence="1">Multi-pass membrane protein</topology>
    </subcellularLocation>
</comment>
<feature type="transmembrane region" description="Helical" evidence="7">
    <location>
        <begin position="369"/>
        <end position="391"/>
    </location>
</feature>
<evidence type="ECO:0000256" key="6">
    <source>
        <dbReference type="ARBA" id="ARBA00023136"/>
    </source>
</evidence>
<dbReference type="AlphaFoldDB" id="A0A6I4M4K3"/>
<dbReference type="InterPro" id="IPR036259">
    <property type="entry name" value="MFS_trans_sf"/>
</dbReference>
<accession>A0A6I4M4K3</accession>
<keyword evidence="4 7" id="KW-0812">Transmembrane</keyword>
<feature type="transmembrane region" description="Helical" evidence="7">
    <location>
        <begin position="153"/>
        <end position="172"/>
    </location>
</feature>
<feature type="transmembrane region" description="Helical" evidence="7">
    <location>
        <begin position="211"/>
        <end position="231"/>
    </location>
</feature>
<dbReference type="SUPFAM" id="SSF103473">
    <property type="entry name" value="MFS general substrate transporter"/>
    <property type="match status" value="1"/>
</dbReference>
<evidence type="ECO:0000256" key="3">
    <source>
        <dbReference type="ARBA" id="ARBA00022475"/>
    </source>
</evidence>
<keyword evidence="6 7" id="KW-0472">Membrane</keyword>
<keyword evidence="10" id="KW-1185">Reference proteome</keyword>